<sequence>MPAAQETISQVREIDVDQYKYGFETKIEADKAPLGLNDDIIRLISAKKQEPEWMLELRLKAFHHWLTMEEPHWARLEIPKIDFQAISYYSAPKSQNAPKSLDEVDPALLNTYEKLGIPLKEQEILAGVRKQAEPSKLDDNVYASGRVAVDAVFDSVSVVTTFKKELIRSGVIFCSISEAIREHPDLIKQYLGSVVPAGDNFYAALNAAVFTDGSFIYVPKGVRCPMELSTYFRINERNTGQFERTLIIADEGAYVSYLEGCTAPQRDENQLHAAVVELIAQKDAEIKYSTVQNWYPGDKDGKGGIFNFVTKRGDCRGDNSKISWTQVETGSAITWKYPSCLLRGDNTRGEFYSIAVSNGHQQIDSGTKMIHLGKNTSSRVISKGISAGFSNNTYRGQISAHRKATNARNFTQCDSLLIGNNCGAHTAPYIEAKNATAKFEHEATTSKISEDQLFYVMQRGIPEEEAIALIVNGFVKEVIQELPMEFAVEAQKLIGISLEGSVG</sequence>
<reference evidence="4 5" key="1">
    <citation type="submission" date="2016-12" db="EMBL/GenBank/DDBJ databases">
        <title>Comparative genomics of Bartonella apis.</title>
        <authorList>
            <person name="Engel P."/>
        </authorList>
    </citation>
    <scope>NUCLEOTIDE SEQUENCE [LARGE SCALE GENOMIC DNA]</scope>
    <source>
        <strain evidence="4 5">PEB0149</strain>
    </source>
</reference>
<protein>
    <submittedName>
        <fullName evidence="4">Fe-S cluster assembly protein SufB</fullName>
    </submittedName>
</protein>
<dbReference type="NCBIfam" id="NF008773">
    <property type="entry name" value="PRK11814.1"/>
    <property type="match status" value="1"/>
</dbReference>
<evidence type="ECO:0000313" key="4">
    <source>
        <dbReference type="EMBL" id="OLY42892.1"/>
    </source>
</evidence>
<accession>A0A1R0F7J3</accession>
<dbReference type="GeneID" id="92992483"/>
<feature type="domain" description="SUF system FeS cluster assembly SufBD N-terminal" evidence="3">
    <location>
        <begin position="163"/>
        <end position="224"/>
    </location>
</feature>
<dbReference type="NCBIfam" id="TIGR01980">
    <property type="entry name" value="sufB"/>
    <property type="match status" value="1"/>
</dbReference>
<keyword evidence="5" id="KW-1185">Reference proteome</keyword>
<evidence type="ECO:0000259" key="2">
    <source>
        <dbReference type="Pfam" id="PF01458"/>
    </source>
</evidence>
<name>A0A1R0F7J3_9HYPH</name>
<dbReference type="AlphaFoldDB" id="A0A1R0F7J3"/>
<dbReference type="Proteomes" id="UP000187344">
    <property type="component" value="Unassembled WGS sequence"/>
</dbReference>
<dbReference type="Pfam" id="PF01458">
    <property type="entry name" value="SUFBD_core"/>
    <property type="match status" value="1"/>
</dbReference>
<dbReference type="InterPro" id="IPR055346">
    <property type="entry name" value="Fe-S_cluster_assembly_SufBD"/>
</dbReference>
<comment type="similarity">
    <text evidence="1">Belongs to the iron-sulfur cluster assembly SufBD family.</text>
</comment>
<dbReference type="PANTHER" id="PTHR30508:SF1">
    <property type="entry name" value="UPF0051 PROTEIN ABCI8, CHLOROPLASTIC-RELATED"/>
    <property type="match status" value="1"/>
</dbReference>
<dbReference type="PANTHER" id="PTHR30508">
    <property type="entry name" value="FES CLUSTER ASSEMBLY PROTEIN SUF"/>
    <property type="match status" value="1"/>
</dbReference>
<dbReference type="InterPro" id="IPR010231">
    <property type="entry name" value="SUF_FeS_clus_asmbl_SufB"/>
</dbReference>
<dbReference type="InterPro" id="IPR000825">
    <property type="entry name" value="SUF_FeS_clus_asmbl_SufBD_core"/>
</dbReference>
<evidence type="ECO:0000313" key="5">
    <source>
        <dbReference type="Proteomes" id="UP000187344"/>
    </source>
</evidence>
<proteinExistence type="inferred from homology"/>
<comment type="caution">
    <text evidence="4">The sequence shown here is derived from an EMBL/GenBank/DDBJ whole genome shotgun (WGS) entry which is preliminary data.</text>
</comment>
<gene>
    <name evidence="4" type="ORF">PEB0149_003070</name>
</gene>
<dbReference type="InterPro" id="IPR045595">
    <property type="entry name" value="SufBD_N"/>
</dbReference>
<dbReference type="InterPro" id="IPR037284">
    <property type="entry name" value="SUF_FeS_clus_asmbl_SufBD_sf"/>
</dbReference>
<evidence type="ECO:0000259" key="3">
    <source>
        <dbReference type="Pfam" id="PF19295"/>
    </source>
</evidence>
<dbReference type="GO" id="GO:0016226">
    <property type="term" value="P:iron-sulfur cluster assembly"/>
    <property type="evidence" value="ECO:0007669"/>
    <property type="project" value="InterPro"/>
</dbReference>
<dbReference type="OrthoDB" id="9803529at2"/>
<dbReference type="RefSeq" id="WP_075870727.1">
    <property type="nucleotide sequence ID" value="NZ_CALYQA010000003.1"/>
</dbReference>
<dbReference type="SUPFAM" id="SSF101960">
    <property type="entry name" value="Stabilizer of iron transporter SufD"/>
    <property type="match status" value="1"/>
</dbReference>
<feature type="domain" description="SUF system FeS cluster assembly SufBD core" evidence="2">
    <location>
        <begin position="232"/>
        <end position="474"/>
    </location>
</feature>
<evidence type="ECO:0000256" key="1">
    <source>
        <dbReference type="ARBA" id="ARBA00043967"/>
    </source>
</evidence>
<dbReference type="EMBL" id="LXYT01000003">
    <property type="protein sequence ID" value="OLY42892.1"/>
    <property type="molecule type" value="Genomic_DNA"/>
</dbReference>
<organism evidence="4 5">
    <name type="scientific">Bartonella apis</name>
    <dbReference type="NCBI Taxonomy" id="1686310"/>
    <lineage>
        <taxon>Bacteria</taxon>
        <taxon>Pseudomonadati</taxon>
        <taxon>Pseudomonadota</taxon>
        <taxon>Alphaproteobacteria</taxon>
        <taxon>Hyphomicrobiales</taxon>
        <taxon>Bartonellaceae</taxon>
        <taxon>Bartonella</taxon>
    </lineage>
</organism>
<dbReference type="Pfam" id="PF19295">
    <property type="entry name" value="SufBD_N"/>
    <property type="match status" value="1"/>
</dbReference>